<dbReference type="AlphaFoldDB" id="A0A6V8HDE7"/>
<dbReference type="Proteomes" id="UP000053095">
    <property type="component" value="Unassembled WGS sequence"/>
</dbReference>
<sequence>MPVQAGPSLVYASLPSFARDFSDSANYASNNSQQNPEDRSLFTQSLGPAQENSFAPTTEHPISFDHRESVSSYIAELFSRIALCASTAISEVDQNTRNHRKNGHVFRCTSFRLGSSTSNDSFFYSTSFTRKTSPQPQKSVSKDAMPNITTSNFYSIGSRSHKSELFSPSIARSQACKDRSSKTRKSHNPHSRIGSNHIRS</sequence>
<protein>
    <submittedName>
        <fullName evidence="2">Uncharacterized protein</fullName>
    </submittedName>
</protein>
<accession>A0A6V8HDE7</accession>
<feature type="region of interest" description="Disordered" evidence="1">
    <location>
        <begin position="160"/>
        <end position="200"/>
    </location>
</feature>
<evidence type="ECO:0000256" key="1">
    <source>
        <dbReference type="SAM" id="MobiDB-lite"/>
    </source>
</evidence>
<comment type="caution">
    <text evidence="2">The sequence shown here is derived from an EMBL/GenBank/DDBJ whole genome shotgun (WGS) entry which is preliminary data.</text>
</comment>
<organism evidence="2 3">
    <name type="scientific">Talaromyces pinophilus</name>
    <name type="common">Penicillium pinophilum</name>
    <dbReference type="NCBI Taxonomy" id="128442"/>
    <lineage>
        <taxon>Eukaryota</taxon>
        <taxon>Fungi</taxon>
        <taxon>Dikarya</taxon>
        <taxon>Ascomycota</taxon>
        <taxon>Pezizomycotina</taxon>
        <taxon>Eurotiomycetes</taxon>
        <taxon>Eurotiomycetidae</taxon>
        <taxon>Eurotiales</taxon>
        <taxon>Trichocomaceae</taxon>
        <taxon>Talaromyces</taxon>
        <taxon>Talaromyces sect. Talaromyces</taxon>
    </lineage>
</organism>
<gene>
    <name evidence="2" type="ORF">TCE0_034r10417</name>
</gene>
<evidence type="ECO:0000313" key="2">
    <source>
        <dbReference type="EMBL" id="GAM39126.1"/>
    </source>
</evidence>
<name>A0A6V8HDE7_TALPI</name>
<evidence type="ECO:0000313" key="3">
    <source>
        <dbReference type="Proteomes" id="UP000053095"/>
    </source>
</evidence>
<reference evidence="3" key="1">
    <citation type="journal article" date="2015" name="Genome Announc.">
        <title>Draft genome sequence of Talaromyces cellulolyticus strain Y-94, a source of lignocellulosic biomass-degrading enzymes.</title>
        <authorList>
            <person name="Fujii T."/>
            <person name="Koike H."/>
            <person name="Sawayama S."/>
            <person name="Yano S."/>
            <person name="Inoue H."/>
        </authorList>
    </citation>
    <scope>NUCLEOTIDE SEQUENCE [LARGE SCALE GENOMIC DNA]</scope>
    <source>
        <strain evidence="3">Y-94</strain>
    </source>
</reference>
<proteinExistence type="predicted"/>
<keyword evidence="3" id="KW-1185">Reference proteome</keyword>
<dbReference type="EMBL" id="DF933830">
    <property type="protein sequence ID" value="GAM39126.1"/>
    <property type="molecule type" value="Genomic_DNA"/>
</dbReference>